<reference evidence="1 2" key="1">
    <citation type="journal article" date="2022" name="Hortic Res">
        <title>A haplotype resolved chromosomal level avocado genome allows analysis of novel avocado genes.</title>
        <authorList>
            <person name="Nath O."/>
            <person name="Fletcher S.J."/>
            <person name="Hayward A."/>
            <person name="Shaw L.M."/>
            <person name="Masouleh A.K."/>
            <person name="Furtado A."/>
            <person name="Henry R.J."/>
            <person name="Mitter N."/>
        </authorList>
    </citation>
    <scope>NUCLEOTIDE SEQUENCE [LARGE SCALE GENOMIC DNA]</scope>
    <source>
        <strain evidence="2">cv. Hass</strain>
    </source>
</reference>
<accession>A0ACC2M3Y4</accession>
<dbReference type="EMBL" id="CM056813">
    <property type="protein sequence ID" value="KAJ8640034.1"/>
    <property type="molecule type" value="Genomic_DNA"/>
</dbReference>
<protein>
    <submittedName>
        <fullName evidence="1">Uncharacterized protein</fullName>
    </submittedName>
</protein>
<comment type="caution">
    <text evidence="1">The sequence shown here is derived from an EMBL/GenBank/DDBJ whole genome shotgun (WGS) entry which is preliminary data.</text>
</comment>
<sequence>MDVVFDESKLHYSTIGFESADVPENVLQSTNSDDALCFDINSVTISTSANTRESLEDKTTVDNPQVSSDQCENSPHLPDSTLSPLAPVSSSSETLQQRQRPETDAYLPDPSFDFEPHLRFKEDADRGVLPPEESCDTFTIWKAEEADGCLGSVSLVREETNEFALDRTGDEILGTDSLPLFLAIPSDDGYEDLKVEVGEEEGKVVALVGLALSNTP</sequence>
<evidence type="ECO:0000313" key="1">
    <source>
        <dbReference type="EMBL" id="KAJ8640034.1"/>
    </source>
</evidence>
<proteinExistence type="predicted"/>
<evidence type="ECO:0000313" key="2">
    <source>
        <dbReference type="Proteomes" id="UP001234297"/>
    </source>
</evidence>
<name>A0ACC2M3Y4_PERAE</name>
<dbReference type="Proteomes" id="UP001234297">
    <property type="component" value="Chromosome 5"/>
</dbReference>
<keyword evidence="2" id="KW-1185">Reference proteome</keyword>
<organism evidence="1 2">
    <name type="scientific">Persea americana</name>
    <name type="common">Avocado</name>
    <dbReference type="NCBI Taxonomy" id="3435"/>
    <lineage>
        <taxon>Eukaryota</taxon>
        <taxon>Viridiplantae</taxon>
        <taxon>Streptophyta</taxon>
        <taxon>Embryophyta</taxon>
        <taxon>Tracheophyta</taxon>
        <taxon>Spermatophyta</taxon>
        <taxon>Magnoliopsida</taxon>
        <taxon>Magnoliidae</taxon>
        <taxon>Laurales</taxon>
        <taxon>Lauraceae</taxon>
        <taxon>Persea</taxon>
    </lineage>
</organism>
<gene>
    <name evidence="1" type="ORF">MRB53_016728</name>
</gene>